<dbReference type="Proteomes" id="UP000015351">
    <property type="component" value="Unassembled WGS sequence"/>
</dbReference>
<evidence type="ECO:0000313" key="2">
    <source>
        <dbReference type="Proteomes" id="UP000015351"/>
    </source>
</evidence>
<dbReference type="HOGENOM" id="CLU_102093_0_0_5"/>
<reference evidence="2" key="1">
    <citation type="journal article" date="2013" name="Stand. Genomic Sci.">
        <title>Genome sequence of the Litoreibacter arenae type strain (DSM 19593(T)), a member of the Roseobacter clade isolated from sea sand.</title>
        <authorList>
            <person name="Riedel T."/>
            <person name="Fiebig A."/>
            <person name="Petersen J."/>
            <person name="Gronow S."/>
            <person name="Kyrpides N.C."/>
            <person name="Goker M."/>
            <person name="Klenk H.P."/>
        </authorList>
    </citation>
    <scope>NUCLEOTIDE SEQUENCE [LARGE SCALE GENOMIC DNA]</scope>
    <source>
        <strain evidence="2">DSM 19593</strain>
    </source>
</reference>
<organism evidence="1 2">
    <name type="scientific">Litoreibacter arenae DSM 19593</name>
    <dbReference type="NCBI Taxonomy" id="1123360"/>
    <lineage>
        <taxon>Bacteria</taxon>
        <taxon>Pseudomonadati</taxon>
        <taxon>Pseudomonadota</taxon>
        <taxon>Alphaproteobacteria</taxon>
        <taxon>Rhodobacterales</taxon>
        <taxon>Roseobacteraceae</taxon>
        <taxon>Litoreibacter</taxon>
    </lineage>
</organism>
<accession>S9S1V3</accession>
<proteinExistence type="predicted"/>
<dbReference type="STRING" id="1123360.thalar_01528"/>
<dbReference type="EMBL" id="AONI01000009">
    <property type="protein sequence ID" value="EPX80189.1"/>
    <property type="molecule type" value="Genomic_DNA"/>
</dbReference>
<dbReference type="AlphaFoldDB" id="S9S1V3"/>
<dbReference type="eggNOG" id="ENOG502ZTYG">
    <property type="taxonomic scope" value="Bacteria"/>
</dbReference>
<evidence type="ECO:0000313" key="1">
    <source>
        <dbReference type="EMBL" id="EPX80189.1"/>
    </source>
</evidence>
<name>S9S1V3_9RHOB</name>
<sequence>MTVNEALARIDAALQLGVVSRSLATPPALPEQGDSYLVPSGGVNDWDGEDGNLAFFINGGWDFLSPIAGWRIFVADEAVSVTFDGLGWQDNVLSTSPFGAAMRAETVEFDFDIGAGPSVLTGYVIPDGAIVLAVTGLVINAITGTLTDWSLGVEVSDIRYGSGLGIGTGSWLRGVTGQPQAYYGNTQLKLTANGGDFAGGTVRLAVHLLRFDIPRQ</sequence>
<protein>
    <submittedName>
        <fullName evidence="1">Uncharacterized protein</fullName>
    </submittedName>
</protein>
<comment type="caution">
    <text evidence="1">The sequence shown here is derived from an EMBL/GenBank/DDBJ whole genome shotgun (WGS) entry which is preliminary data.</text>
</comment>
<dbReference type="RefSeq" id="WP_021100095.1">
    <property type="nucleotide sequence ID" value="NZ_KE557306.1"/>
</dbReference>
<keyword evidence="2" id="KW-1185">Reference proteome</keyword>
<dbReference type="InterPro" id="IPR021251">
    <property type="entry name" value="DUF2793"/>
</dbReference>
<gene>
    <name evidence="1" type="ORF">thalar_01528</name>
</gene>
<dbReference type="Pfam" id="PF10983">
    <property type="entry name" value="DUF2793"/>
    <property type="match status" value="1"/>
</dbReference>